<feature type="region of interest" description="Disordered" evidence="1">
    <location>
        <begin position="143"/>
        <end position="180"/>
    </location>
</feature>
<gene>
    <name evidence="2" type="ORF">GN244_ATG20002</name>
</gene>
<organism evidence="2 3">
    <name type="scientific">Phytophthora infestans</name>
    <name type="common">Potato late blight agent</name>
    <name type="synonym">Botrytis infestans</name>
    <dbReference type="NCBI Taxonomy" id="4787"/>
    <lineage>
        <taxon>Eukaryota</taxon>
        <taxon>Sar</taxon>
        <taxon>Stramenopiles</taxon>
        <taxon>Oomycota</taxon>
        <taxon>Peronosporomycetes</taxon>
        <taxon>Peronosporales</taxon>
        <taxon>Peronosporaceae</taxon>
        <taxon>Phytophthora</taxon>
    </lineage>
</organism>
<accession>A0A833SDT4</accession>
<feature type="region of interest" description="Disordered" evidence="1">
    <location>
        <begin position="92"/>
        <end position="114"/>
    </location>
</feature>
<sequence>MYSGMDRSDWQQPAYPERASPPPQSQTGWFPLQDTEQQQQQSPVSHHSPSGWLQDAAGNAGYATSPSHDSRGSFVSSPIFSSVPPARNLWTEQQAQPPPLRSFSSCRPRPTNGPSCCPIRSCAKTRRLTCRRFFAATSRSPLAAGTVRSTSGSSRVSRCSRGPRGARSPASSAPARQQVRTHAQKFFTKLARLNQTMPYFEVQIQKERARLVAQGASVTPTAQSTSLPATLSPRKRLASTSNSPRQSLQRYKEEVVTSPTYASAAHARYPQEAYNAKARDAVYAASVTHWLQHPQLHRCGSHKCKWRTLDSKVAPRLRPTLIHFHP</sequence>
<dbReference type="AlphaFoldDB" id="A0A833SDT4"/>
<feature type="compositionally biased region" description="Low complexity" evidence="1">
    <location>
        <begin position="145"/>
        <end position="176"/>
    </location>
</feature>
<feature type="compositionally biased region" description="Polar residues" evidence="1">
    <location>
        <begin position="216"/>
        <end position="229"/>
    </location>
</feature>
<evidence type="ECO:0000256" key="1">
    <source>
        <dbReference type="SAM" id="MobiDB-lite"/>
    </source>
</evidence>
<reference evidence="2" key="1">
    <citation type="submission" date="2020-04" db="EMBL/GenBank/DDBJ databases">
        <title>Hybrid Assembly of Korean Phytophthora infestans isolates.</title>
        <authorList>
            <person name="Prokchorchik M."/>
            <person name="Lee Y."/>
            <person name="Seo J."/>
            <person name="Cho J.-H."/>
            <person name="Park Y.-E."/>
            <person name="Jang D.-C."/>
            <person name="Im J.-S."/>
            <person name="Choi J.-G."/>
            <person name="Park H.-J."/>
            <person name="Lee G.-B."/>
            <person name="Lee Y.-G."/>
            <person name="Hong S.-Y."/>
            <person name="Cho K."/>
            <person name="Sohn K.H."/>
        </authorList>
    </citation>
    <scope>NUCLEOTIDE SEQUENCE</scope>
    <source>
        <strain evidence="2">KR_1_A1</strain>
    </source>
</reference>
<evidence type="ECO:0000313" key="3">
    <source>
        <dbReference type="Proteomes" id="UP000602510"/>
    </source>
</evidence>
<feature type="compositionally biased region" description="Low complexity" evidence="1">
    <location>
        <begin position="37"/>
        <end position="50"/>
    </location>
</feature>
<comment type="caution">
    <text evidence="2">The sequence shown here is derived from an EMBL/GenBank/DDBJ whole genome shotgun (WGS) entry which is preliminary data.</text>
</comment>
<name>A0A833SDT4_PHYIN</name>
<feature type="compositionally biased region" description="Polar residues" evidence="1">
    <location>
        <begin position="238"/>
        <end position="249"/>
    </location>
</feature>
<dbReference type="Proteomes" id="UP000602510">
    <property type="component" value="Unassembled WGS sequence"/>
</dbReference>
<dbReference type="EMBL" id="WSZM01001095">
    <property type="protein sequence ID" value="KAF4028329.1"/>
    <property type="molecule type" value="Genomic_DNA"/>
</dbReference>
<feature type="region of interest" description="Disordered" evidence="1">
    <location>
        <begin position="215"/>
        <end position="254"/>
    </location>
</feature>
<keyword evidence="3" id="KW-1185">Reference proteome</keyword>
<protein>
    <submittedName>
        <fullName evidence="2">Uncharacterized protein</fullName>
    </submittedName>
</protein>
<feature type="region of interest" description="Disordered" evidence="1">
    <location>
        <begin position="1"/>
        <end position="73"/>
    </location>
</feature>
<proteinExistence type="predicted"/>
<evidence type="ECO:0000313" key="2">
    <source>
        <dbReference type="EMBL" id="KAF4028329.1"/>
    </source>
</evidence>